<evidence type="ECO:0000259" key="2">
    <source>
        <dbReference type="Pfam" id="PF03623"/>
    </source>
</evidence>
<proteinExistence type="predicted"/>
<dbReference type="Gene3D" id="1.20.120.330">
    <property type="entry name" value="Nucleotidyltransferases domain 2"/>
    <property type="match status" value="1"/>
</dbReference>
<dbReference type="Pfam" id="PF03623">
    <property type="entry name" value="Focal_AT"/>
    <property type="match status" value="1"/>
</dbReference>
<evidence type="ECO:0000256" key="1">
    <source>
        <dbReference type="SAM" id="MobiDB-lite"/>
    </source>
</evidence>
<dbReference type="AlphaFoldDB" id="A0A8C4QPW4"/>
<keyword evidence="4" id="KW-1185">Reference proteome</keyword>
<dbReference type="GO" id="GO:0004713">
    <property type="term" value="F:protein tyrosine kinase activity"/>
    <property type="evidence" value="ECO:0007669"/>
    <property type="project" value="InterPro"/>
</dbReference>
<dbReference type="GO" id="GO:0007172">
    <property type="term" value="P:signal complex assembly"/>
    <property type="evidence" value="ECO:0007669"/>
    <property type="project" value="InterPro"/>
</dbReference>
<feature type="region of interest" description="Disordered" evidence="1">
    <location>
        <begin position="109"/>
        <end position="132"/>
    </location>
</feature>
<organism evidence="3 4">
    <name type="scientific">Eptatretus burgeri</name>
    <name type="common">Inshore hagfish</name>
    <dbReference type="NCBI Taxonomy" id="7764"/>
    <lineage>
        <taxon>Eukaryota</taxon>
        <taxon>Metazoa</taxon>
        <taxon>Chordata</taxon>
        <taxon>Craniata</taxon>
        <taxon>Vertebrata</taxon>
        <taxon>Cyclostomata</taxon>
        <taxon>Myxini</taxon>
        <taxon>Myxiniformes</taxon>
        <taxon>Myxinidae</taxon>
        <taxon>Eptatretinae</taxon>
        <taxon>Eptatretus</taxon>
    </lineage>
</organism>
<dbReference type="InterPro" id="IPR005189">
    <property type="entry name" value="Focal_adhesion_kin_target_dom"/>
</dbReference>
<dbReference type="Proteomes" id="UP000694388">
    <property type="component" value="Unplaced"/>
</dbReference>
<dbReference type="Ensembl" id="ENSEBUT00000019114.1">
    <property type="protein sequence ID" value="ENSEBUP00000018538.1"/>
    <property type="gene ID" value="ENSEBUG00000011570.1"/>
</dbReference>
<reference evidence="3" key="1">
    <citation type="submission" date="2025-08" db="UniProtKB">
        <authorList>
            <consortium name="Ensembl"/>
        </authorList>
    </citation>
    <scope>IDENTIFICATION</scope>
</reference>
<sequence length="132" mass="14667">MFLIFVKKHHGLLVIFISVFQDIGLALRKLLINVDGLPCFQRHVVGEMSQKVLTSDLAQIIIKAKTLYKHRSTIVQESFVQQLLSASHALAVDAKILLDVVDEGRKRVPTRKCFPSQQTNPPLSTSSSGTNS</sequence>
<accession>A0A8C4QPW4</accession>
<evidence type="ECO:0000313" key="3">
    <source>
        <dbReference type="Ensembl" id="ENSEBUP00000018538.1"/>
    </source>
</evidence>
<evidence type="ECO:0000313" key="4">
    <source>
        <dbReference type="Proteomes" id="UP000694388"/>
    </source>
</evidence>
<dbReference type="InterPro" id="IPR036137">
    <property type="entry name" value="Focal_adhe_kin_target_dom_sf"/>
</dbReference>
<dbReference type="SUPFAM" id="SSF68993">
    <property type="entry name" value="FAT domain of focal adhesion kinase"/>
    <property type="match status" value="1"/>
</dbReference>
<protein>
    <recommendedName>
        <fullName evidence="2">Focal AT domain-containing protein</fullName>
    </recommendedName>
</protein>
<reference evidence="3" key="2">
    <citation type="submission" date="2025-09" db="UniProtKB">
        <authorList>
            <consortium name="Ensembl"/>
        </authorList>
    </citation>
    <scope>IDENTIFICATION</scope>
</reference>
<feature type="compositionally biased region" description="Polar residues" evidence="1">
    <location>
        <begin position="115"/>
        <end position="132"/>
    </location>
</feature>
<dbReference type="GO" id="GO:0005925">
    <property type="term" value="C:focal adhesion"/>
    <property type="evidence" value="ECO:0007669"/>
    <property type="project" value="InterPro"/>
</dbReference>
<feature type="domain" description="Focal AT" evidence="2">
    <location>
        <begin position="16"/>
        <end position="107"/>
    </location>
</feature>
<name>A0A8C4QPW4_EPTBU</name>